<dbReference type="GO" id="GO:0003924">
    <property type="term" value="F:GTPase activity"/>
    <property type="evidence" value="ECO:0007669"/>
    <property type="project" value="InterPro"/>
</dbReference>
<accession>A0A9D1AMK2</accession>
<dbReference type="InterPro" id="IPR000640">
    <property type="entry name" value="EFG_V-like"/>
</dbReference>
<dbReference type="InterPro" id="IPR014721">
    <property type="entry name" value="Ribsml_uS5_D2-typ_fold_subgr"/>
</dbReference>
<evidence type="ECO:0000256" key="1">
    <source>
        <dbReference type="ARBA" id="ARBA00022741"/>
    </source>
</evidence>
<dbReference type="GO" id="GO:0006412">
    <property type="term" value="P:translation"/>
    <property type="evidence" value="ECO:0007669"/>
    <property type="project" value="UniProtKB-KW"/>
</dbReference>
<dbReference type="Gene3D" id="3.40.50.300">
    <property type="entry name" value="P-loop containing nucleotide triphosphate hydrolases"/>
    <property type="match status" value="1"/>
</dbReference>
<protein>
    <submittedName>
        <fullName evidence="6">TetM/TetW/TetO/TetS family tetracycline resistance ribosomal protection protein</fullName>
    </submittedName>
</protein>
<sequence length="661" mass="73777">MAEKEEREPKRKICVGILAHVDAGKTTLSEQLLYLGGALRERGRVDHGDAFLDTEPIERERGITVFSGQADFCWGNSVYYLLDTPGHTDFSAEMERVLPALDYAILVVSCAEGVQGHTETLWRLLAHYNVPVLLFLNKIDRPGADAARTLTQLRRKCSPAAVLLDGFSGEINNALAEELAPLDDDLLTRYLDGTIAPDEWLPELRRLVRERRLFPCFSGSALRGEGVREFLDGMELLTETDWEEKEDAPFGAMAYQVRRGASRLVWLKITSGTLRCRDEVLCRAADGTQTREKVTELLRCRGGRLTPIESACAGELCCAAGLSSVRAGDGVGDQPPAGPRELTPVLLSRAQWDESYDLRAVLAAFRTLEDEEPALSVEWNEPLRELRVHVMGEVQLEILRELMETRFGFSVTFGDCEVLYRETIEDTVHACGHFEPLRHYAEVHFLLSPGPRGSGITFESRCPLDVLEKSWQNLIRTHVFEKEHKGVLLGAPLTDVKVTLLTGRAHLKHTEGGDFREAVYRAIRQGLMHAKSRVLEPWCAFSAAVPQEYAGRVMADVQRLYGTFSPPVQEGETAVIEGRAPVSTFLNYQRELTAFTRGRGSVSIRFDGCEPCHNEAEVIAARGYQPEADTENPAGSVFCSHGAGYYVPWQEAESHMHCEWK</sequence>
<evidence type="ECO:0000256" key="4">
    <source>
        <dbReference type="ARBA" id="ARBA00023251"/>
    </source>
</evidence>
<dbReference type="SUPFAM" id="SSF54211">
    <property type="entry name" value="Ribosomal protein S5 domain 2-like"/>
    <property type="match status" value="1"/>
</dbReference>
<dbReference type="PRINTS" id="PR01037">
    <property type="entry name" value="TCRTETOQM"/>
</dbReference>
<dbReference type="InterPro" id="IPR000795">
    <property type="entry name" value="T_Tr_GTP-bd_dom"/>
</dbReference>
<keyword evidence="3" id="KW-0342">GTP-binding</keyword>
<dbReference type="InterPro" id="IPR035647">
    <property type="entry name" value="EFG_III/V"/>
</dbReference>
<dbReference type="SMART" id="SM00838">
    <property type="entry name" value="EFG_C"/>
    <property type="match status" value="1"/>
</dbReference>
<dbReference type="Gene3D" id="3.30.230.10">
    <property type="match status" value="1"/>
</dbReference>
<dbReference type="InterPro" id="IPR031157">
    <property type="entry name" value="G_TR_CS"/>
</dbReference>
<dbReference type="PANTHER" id="PTHR43261">
    <property type="entry name" value="TRANSLATION ELONGATION FACTOR G-RELATED"/>
    <property type="match status" value="1"/>
</dbReference>
<evidence type="ECO:0000313" key="6">
    <source>
        <dbReference type="EMBL" id="HIR47154.1"/>
    </source>
</evidence>
<dbReference type="GO" id="GO:0032790">
    <property type="term" value="P:ribosome disassembly"/>
    <property type="evidence" value="ECO:0007669"/>
    <property type="project" value="TreeGrafter"/>
</dbReference>
<dbReference type="SMART" id="SM00889">
    <property type="entry name" value="EFG_IV"/>
    <property type="match status" value="1"/>
</dbReference>
<dbReference type="GO" id="GO:0005525">
    <property type="term" value="F:GTP binding"/>
    <property type="evidence" value="ECO:0007669"/>
    <property type="project" value="UniProtKB-KW"/>
</dbReference>
<name>A0A9D1AMK2_9FIRM</name>
<evidence type="ECO:0000256" key="2">
    <source>
        <dbReference type="ARBA" id="ARBA00022917"/>
    </source>
</evidence>
<dbReference type="Pfam" id="PF00009">
    <property type="entry name" value="GTP_EFTU"/>
    <property type="match status" value="1"/>
</dbReference>
<dbReference type="PANTHER" id="PTHR43261:SF1">
    <property type="entry name" value="RIBOSOME-RELEASING FACTOR 2, MITOCHONDRIAL"/>
    <property type="match status" value="1"/>
</dbReference>
<dbReference type="AlphaFoldDB" id="A0A9D1AMK2"/>
<dbReference type="Pfam" id="PF03764">
    <property type="entry name" value="EFG_IV"/>
    <property type="match status" value="1"/>
</dbReference>
<dbReference type="InterPro" id="IPR027417">
    <property type="entry name" value="P-loop_NTPase"/>
</dbReference>
<dbReference type="InterPro" id="IPR005225">
    <property type="entry name" value="Small_GTP-bd"/>
</dbReference>
<dbReference type="Gene3D" id="3.30.70.240">
    <property type="match status" value="1"/>
</dbReference>
<keyword evidence="2" id="KW-0648">Protein biosynthesis</keyword>
<feature type="domain" description="Tr-type G" evidence="5">
    <location>
        <begin position="10"/>
        <end position="243"/>
    </location>
</feature>
<dbReference type="NCBIfam" id="TIGR00231">
    <property type="entry name" value="small_GTP"/>
    <property type="match status" value="1"/>
</dbReference>
<keyword evidence="4" id="KW-0046">Antibiotic resistance</keyword>
<dbReference type="InterPro" id="IPR035650">
    <property type="entry name" value="Tet_C"/>
</dbReference>
<dbReference type="SUPFAM" id="SSF50447">
    <property type="entry name" value="Translation proteins"/>
    <property type="match status" value="1"/>
</dbReference>
<proteinExistence type="predicted"/>
<dbReference type="Gene3D" id="2.40.30.10">
    <property type="entry name" value="Translation factors"/>
    <property type="match status" value="1"/>
</dbReference>
<dbReference type="PROSITE" id="PS00301">
    <property type="entry name" value="G_TR_1"/>
    <property type="match status" value="1"/>
</dbReference>
<dbReference type="InterPro" id="IPR009000">
    <property type="entry name" value="Transl_B-barrel_sf"/>
</dbReference>
<dbReference type="Pfam" id="PF00679">
    <property type="entry name" value="EFG_C"/>
    <property type="match status" value="1"/>
</dbReference>
<dbReference type="SUPFAM" id="SSF52540">
    <property type="entry name" value="P-loop containing nucleoside triphosphate hydrolases"/>
    <property type="match status" value="1"/>
</dbReference>
<dbReference type="PRINTS" id="PR00315">
    <property type="entry name" value="ELONGATNFCT"/>
</dbReference>
<dbReference type="Gene3D" id="3.30.70.870">
    <property type="entry name" value="Elongation Factor G (Translational Gtpase), domain 3"/>
    <property type="match status" value="1"/>
</dbReference>
<dbReference type="SUPFAM" id="SSF54980">
    <property type="entry name" value="EF-G C-terminal domain-like"/>
    <property type="match status" value="2"/>
</dbReference>
<evidence type="ECO:0000256" key="3">
    <source>
        <dbReference type="ARBA" id="ARBA00023134"/>
    </source>
</evidence>
<evidence type="ECO:0000259" key="5">
    <source>
        <dbReference type="PROSITE" id="PS51722"/>
    </source>
</evidence>
<organism evidence="6 7">
    <name type="scientific">Candidatus Caccousia avicola</name>
    <dbReference type="NCBI Taxonomy" id="2840721"/>
    <lineage>
        <taxon>Bacteria</taxon>
        <taxon>Bacillati</taxon>
        <taxon>Bacillota</taxon>
        <taxon>Clostridia</taxon>
        <taxon>Eubacteriales</taxon>
        <taxon>Oscillospiraceae</taxon>
        <taxon>Oscillospiraceae incertae sedis</taxon>
        <taxon>Candidatus Caccousia</taxon>
    </lineage>
</organism>
<dbReference type="PROSITE" id="PS51722">
    <property type="entry name" value="G_TR_2"/>
    <property type="match status" value="1"/>
</dbReference>
<dbReference type="CDD" id="cd03711">
    <property type="entry name" value="Tet_C"/>
    <property type="match status" value="1"/>
</dbReference>
<keyword evidence="1" id="KW-0547">Nucleotide-binding</keyword>
<evidence type="ECO:0000313" key="7">
    <source>
        <dbReference type="Proteomes" id="UP000824242"/>
    </source>
</evidence>
<dbReference type="InterPro" id="IPR020568">
    <property type="entry name" value="Ribosomal_Su5_D2-typ_SF"/>
</dbReference>
<dbReference type="InterPro" id="IPR005517">
    <property type="entry name" value="Transl_elong_EFG/EF2_IV"/>
</dbReference>
<reference evidence="6" key="1">
    <citation type="submission" date="2020-10" db="EMBL/GenBank/DDBJ databases">
        <authorList>
            <person name="Gilroy R."/>
        </authorList>
    </citation>
    <scope>NUCLEOTIDE SEQUENCE</scope>
    <source>
        <strain evidence="6">ChiSxjej1B13-7958</strain>
    </source>
</reference>
<dbReference type="EMBL" id="DVGZ01000057">
    <property type="protein sequence ID" value="HIR47154.1"/>
    <property type="molecule type" value="Genomic_DNA"/>
</dbReference>
<gene>
    <name evidence="6" type="ORF">IAB89_05770</name>
</gene>
<reference evidence="6" key="2">
    <citation type="journal article" date="2021" name="PeerJ">
        <title>Extensive microbial diversity within the chicken gut microbiome revealed by metagenomics and culture.</title>
        <authorList>
            <person name="Gilroy R."/>
            <person name="Ravi A."/>
            <person name="Getino M."/>
            <person name="Pursley I."/>
            <person name="Horton D.L."/>
            <person name="Alikhan N.F."/>
            <person name="Baker D."/>
            <person name="Gharbi K."/>
            <person name="Hall N."/>
            <person name="Watson M."/>
            <person name="Adriaenssens E.M."/>
            <person name="Foster-Nyarko E."/>
            <person name="Jarju S."/>
            <person name="Secka A."/>
            <person name="Antonio M."/>
            <person name="Oren A."/>
            <person name="Chaudhuri R.R."/>
            <person name="La Ragione R."/>
            <person name="Hildebrand F."/>
            <person name="Pallen M.J."/>
        </authorList>
    </citation>
    <scope>NUCLEOTIDE SEQUENCE</scope>
    <source>
        <strain evidence="6">ChiSxjej1B13-7958</strain>
    </source>
</reference>
<dbReference type="GO" id="GO:0046677">
    <property type="term" value="P:response to antibiotic"/>
    <property type="evidence" value="ECO:0007669"/>
    <property type="project" value="UniProtKB-KW"/>
</dbReference>
<dbReference type="Proteomes" id="UP000824242">
    <property type="component" value="Unassembled WGS sequence"/>
</dbReference>
<comment type="caution">
    <text evidence="6">The sequence shown here is derived from an EMBL/GenBank/DDBJ whole genome shotgun (WGS) entry which is preliminary data.</text>
</comment>